<evidence type="ECO:0000313" key="1">
    <source>
        <dbReference type="EMBL" id="QBZ70788.1"/>
    </source>
</evidence>
<dbReference type="Proteomes" id="UP000297195">
    <property type="component" value="Segment"/>
</dbReference>
<proteinExistence type="predicted"/>
<gene>
    <name evidence="1" type="ORF">pETSU_207</name>
</gene>
<reference evidence="1 2" key="1">
    <citation type="submission" date="2019-03" db="EMBL/GenBank/DDBJ databases">
        <authorList>
            <person name="Kim S.G."/>
            <person name="Park S.C."/>
        </authorList>
    </citation>
    <scope>NUCLEOTIDE SEQUENCE [LARGE SCALE GENOMIC DNA]</scope>
</reference>
<name>A0A4D6DX49_9CAUD</name>
<dbReference type="EMBL" id="MK689364">
    <property type="protein sequence ID" value="QBZ70788.1"/>
    <property type="molecule type" value="Genomic_DNA"/>
</dbReference>
<evidence type="ECO:0000313" key="2">
    <source>
        <dbReference type="Proteomes" id="UP000297195"/>
    </source>
</evidence>
<protein>
    <submittedName>
        <fullName evidence="1">Uncharacterized protein</fullName>
    </submittedName>
</protein>
<sequence>MLKDKSCYATETAYARAYFLHKSKVQDYLMDPVYGSHIRVITPTEDQPTPVEGKGYYTRPQFCLISSVGASRLYEMDEIPKLLDGVRLVIKSLDVRGKTDIHFGGSNSKYPALFTSDWGALRFTTMQGSSEMFVTGVLPSKSERFTAERHKTILTNLHDSLQLIIDGKGPKEKILKLDNEIFTVLPRKDQGIRIPVRISALRGTAPGITTIRIGSHGQLICLPINEAADVFNRYMENAVDISERLLAAGSPAGYGEVKFNGNGPDINMEYVNARIIPLKTGDSAFVILNSDRYPGNTKLGFHYDPEFCKELNEAFQEVVKQMKGML</sequence>
<organism evidence="1 2">
    <name type="scientific">Edwardsiella phage pEt-SU</name>
    <dbReference type="NCBI Taxonomy" id="2562142"/>
    <lineage>
        <taxon>Viruses</taxon>
        <taxon>Duplodnaviria</taxon>
        <taxon>Heunggongvirae</taxon>
        <taxon>Uroviricota</taxon>
        <taxon>Caudoviricetes</taxon>
        <taxon>Chimalliviridae</taxon>
        <taxon>Petsuvirus</taxon>
        <taxon>Petsuvirus pEtSU</taxon>
    </lineage>
</organism>
<accession>A0A4D6DX49</accession>
<keyword evidence="2" id="KW-1185">Reference proteome</keyword>